<comment type="caution">
    <text evidence="2">The sequence shown here is derived from an EMBL/GenBank/DDBJ whole genome shotgun (WGS) entry which is preliminary data.</text>
</comment>
<feature type="region of interest" description="Disordered" evidence="1">
    <location>
        <begin position="59"/>
        <end position="127"/>
    </location>
</feature>
<reference evidence="3" key="1">
    <citation type="journal article" date="2019" name="Int. J. Syst. Evol. Microbiol.">
        <title>The Global Catalogue of Microorganisms (GCM) 10K type strain sequencing project: providing services to taxonomists for standard genome sequencing and annotation.</title>
        <authorList>
            <consortium name="The Broad Institute Genomics Platform"/>
            <consortium name="The Broad Institute Genome Sequencing Center for Infectious Disease"/>
            <person name="Wu L."/>
            <person name="Ma J."/>
        </authorList>
    </citation>
    <scope>NUCLEOTIDE SEQUENCE [LARGE SCALE GENOMIC DNA]</scope>
    <source>
        <strain evidence="3">JCM 10411</strain>
    </source>
</reference>
<evidence type="ECO:0000313" key="2">
    <source>
        <dbReference type="EMBL" id="MFC5856948.1"/>
    </source>
</evidence>
<dbReference type="EMBL" id="JBHSOA010000138">
    <property type="protein sequence ID" value="MFC5856948.1"/>
    <property type="molecule type" value="Genomic_DNA"/>
</dbReference>
<feature type="compositionally biased region" description="Basic and acidic residues" evidence="1">
    <location>
        <begin position="110"/>
        <end position="127"/>
    </location>
</feature>
<feature type="compositionally biased region" description="Polar residues" evidence="1">
    <location>
        <begin position="72"/>
        <end position="81"/>
    </location>
</feature>
<sequence length="210" mass="23004">MRDQYGIESTGSRLMTDSRLPRKADGWVEEVAVYAVTTYQGWSTSLMSDTVAIGTRSTCPARSRRTAAMTCRSWSTPPRTTQADRRPGTGVRPGGGRGSRQTHRGGRRTSLRDPREDRHADRRDRHQAPHHVCLRWTTTGNEQGTPTLAWHLGRDMLDAEAAVGSWYTLLTGVPALTATPASGKPVGHRTETATREVQVPTAWQGSPAGT</sequence>
<feature type="compositionally biased region" description="Basic residues" evidence="1">
    <location>
        <begin position="100"/>
        <end position="109"/>
    </location>
</feature>
<name>A0ABW1EB03_9ACTN</name>
<keyword evidence="3" id="KW-1185">Reference proteome</keyword>
<protein>
    <submittedName>
        <fullName evidence="2">Uncharacterized protein</fullName>
    </submittedName>
</protein>
<gene>
    <name evidence="2" type="ORF">ACFPZI_35940</name>
</gene>
<accession>A0ABW1EB03</accession>
<evidence type="ECO:0000256" key="1">
    <source>
        <dbReference type="SAM" id="MobiDB-lite"/>
    </source>
</evidence>
<dbReference type="Proteomes" id="UP001596180">
    <property type="component" value="Unassembled WGS sequence"/>
</dbReference>
<organism evidence="2 3">
    <name type="scientific">Streptomyces chlorus</name>
    <dbReference type="NCBI Taxonomy" id="887452"/>
    <lineage>
        <taxon>Bacteria</taxon>
        <taxon>Bacillati</taxon>
        <taxon>Actinomycetota</taxon>
        <taxon>Actinomycetes</taxon>
        <taxon>Kitasatosporales</taxon>
        <taxon>Streptomycetaceae</taxon>
        <taxon>Streptomyces</taxon>
    </lineage>
</organism>
<evidence type="ECO:0000313" key="3">
    <source>
        <dbReference type="Proteomes" id="UP001596180"/>
    </source>
</evidence>
<proteinExistence type="predicted"/>